<dbReference type="EMBL" id="CAICTM010000042">
    <property type="protein sequence ID" value="CAB9498626.1"/>
    <property type="molecule type" value="Genomic_DNA"/>
</dbReference>
<protein>
    <recommendedName>
        <fullName evidence="4">F-box domain-containing protein</fullName>
    </recommendedName>
</protein>
<dbReference type="PROSITE" id="PS50181">
    <property type="entry name" value="FBOX"/>
    <property type="match status" value="1"/>
</dbReference>
<dbReference type="InterPro" id="IPR036047">
    <property type="entry name" value="F-box-like_dom_sf"/>
</dbReference>
<dbReference type="GO" id="GO:0009611">
    <property type="term" value="P:response to wounding"/>
    <property type="evidence" value="ECO:0007669"/>
    <property type="project" value="InterPro"/>
</dbReference>
<dbReference type="Pfam" id="PF12937">
    <property type="entry name" value="F-box-like"/>
    <property type="match status" value="1"/>
</dbReference>
<keyword evidence="6" id="KW-1185">Reference proteome</keyword>
<dbReference type="InterPro" id="IPR000864">
    <property type="entry name" value="Prot_inh_pot1"/>
</dbReference>
<comment type="similarity">
    <text evidence="1">Belongs to the protease inhibitor I13 (potato type I serine protease inhibitor) family.</text>
</comment>
<dbReference type="InterPro" id="IPR036354">
    <property type="entry name" value="Prot_inh_pot1_sf"/>
</dbReference>
<organism evidence="5 6">
    <name type="scientific">Seminavis robusta</name>
    <dbReference type="NCBI Taxonomy" id="568900"/>
    <lineage>
        <taxon>Eukaryota</taxon>
        <taxon>Sar</taxon>
        <taxon>Stramenopiles</taxon>
        <taxon>Ochrophyta</taxon>
        <taxon>Bacillariophyta</taxon>
        <taxon>Bacillariophyceae</taxon>
        <taxon>Bacillariophycidae</taxon>
        <taxon>Naviculales</taxon>
        <taxon>Naviculaceae</taxon>
        <taxon>Seminavis</taxon>
    </lineage>
</organism>
<proteinExistence type="inferred from homology"/>
<evidence type="ECO:0000259" key="4">
    <source>
        <dbReference type="PROSITE" id="PS50181"/>
    </source>
</evidence>
<dbReference type="SUPFAM" id="SSF54654">
    <property type="entry name" value="CI-2 family of serine protease inhibitors"/>
    <property type="match status" value="1"/>
</dbReference>
<evidence type="ECO:0000313" key="5">
    <source>
        <dbReference type="EMBL" id="CAB9498626.1"/>
    </source>
</evidence>
<dbReference type="GO" id="GO:0004867">
    <property type="term" value="F:serine-type endopeptidase inhibitor activity"/>
    <property type="evidence" value="ECO:0007669"/>
    <property type="project" value="UniProtKB-KW"/>
</dbReference>
<name>A0A9N8H2R3_9STRA</name>
<evidence type="ECO:0000256" key="3">
    <source>
        <dbReference type="ARBA" id="ARBA00022900"/>
    </source>
</evidence>
<dbReference type="OrthoDB" id="1918565at2759"/>
<dbReference type="SUPFAM" id="SSF81383">
    <property type="entry name" value="F-box domain"/>
    <property type="match status" value="1"/>
</dbReference>
<dbReference type="Proteomes" id="UP001153069">
    <property type="component" value="Unassembled WGS sequence"/>
</dbReference>
<comment type="caution">
    <text evidence="5">The sequence shown here is derived from an EMBL/GenBank/DDBJ whole genome shotgun (WGS) entry which is preliminary data.</text>
</comment>
<dbReference type="SMART" id="SM00256">
    <property type="entry name" value="FBOX"/>
    <property type="match status" value="1"/>
</dbReference>
<accession>A0A9N8H2R3</accession>
<keyword evidence="3" id="KW-0722">Serine protease inhibitor</keyword>
<reference evidence="5" key="1">
    <citation type="submission" date="2020-06" db="EMBL/GenBank/DDBJ databases">
        <authorList>
            <consortium name="Plant Systems Biology data submission"/>
        </authorList>
    </citation>
    <scope>NUCLEOTIDE SEQUENCE</scope>
    <source>
        <strain evidence="5">D6</strain>
    </source>
</reference>
<dbReference type="InterPro" id="IPR001810">
    <property type="entry name" value="F-box_dom"/>
</dbReference>
<evidence type="ECO:0000256" key="2">
    <source>
        <dbReference type="ARBA" id="ARBA00022690"/>
    </source>
</evidence>
<keyword evidence="2" id="KW-0646">Protease inhibitor</keyword>
<dbReference type="Pfam" id="PF00280">
    <property type="entry name" value="potato_inhibit"/>
    <property type="match status" value="1"/>
</dbReference>
<evidence type="ECO:0000313" key="6">
    <source>
        <dbReference type="Proteomes" id="UP001153069"/>
    </source>
</evidence>
<dbReference type="AlphaFoldDB" id="A0A9N8H2R3"/>
<sequence>MKLVSLPQGLVVAVLSQLGPKDIGKAAAVSRKLEAAANDESLWETLARRYYGSRVARSTRSMYGSYKDMVRDDNRRGALPTLHGLWKSPCHNNSPTSFYCCLVVCIKWHRPSNMLWLYLDARGESDLRHPGTSALWFRELGTNKNVPLLGARNAFAGTPSNVQQYDFVPDPNAVGRNDRFKGVLQIDASLFSRAGSYEFCYANAILHRDYQECSLFTVDREQDLMDVFTSFSLENESPFASETEAAWNERWRPHLTLAVEAPANRLGPWPERIGMTGDEAASYIRSQNPDLKVSAIPPDVSVKRDHRSGRVRFRVDHRGIVERAPKRG</sequence>
<feature type="domain" description="F-box" evidence="4">
    <location>
        <begin position="1"/>
        <end position="46"/>
    </location>
</feature>
<dbReference type="Gene3D" id="1.20.1280.50">
    <property type="match status" value="1"/>
</dbReference>
<gene>
    <name evidence="5" type="ORF">SEMRO_42_G025530.1</name>
</gene>
<evidence type="ECO:0000256" key="1">
    <source>
        <dbReference type="ARBA" id="ARBA00008210"/>
    </source>
</evidence>
<dbReference type="Gene3D" id="3.30.10.10">
    <property type="entry name" value="Trypsin Inhibitor V, subunit A"/>
    <property type="match status" value="1"/>
</dbReference>